<dbReference type="PROSITE" id="PS50206">
    <property type="entry name" value="RHODANESE_3"/>
    <property type="match status" value="1"/>
</dbReference>
<dbReference type="Proteomes" id="UP001224775">
    <property type="component" value="Unassembled WGS sequence"/>
</dbReference>
<accession>A0AAD8YEQ3</accession>
<reference evidence="4" key="1">
    <citation type="submission" date="2023-06" db="EMBL/GenBank/DDBJ databases">
        <title>Survivors Of The Sea: Transcriptome response of Skeletonema marinoi to long-term dormancy.</title>
        <authorList>
            <person name="Pinder M.I.M."/>
            <person name="Kourtchenko O."/>
            <person name="Robertson E.K."/>
            <person name="Larsson T."/>
            <person name="Maumus F."/>
            <person name="Osuna-Cruz C.M."/>
            <person name="Vancaester E."/>
            <person name="Stenow R."/>
            <person name="Vandepoele K."/>
            <person name="Ploug H."/>
            <person name="Bruchert V."/>
            <person name="Godhe A."/>
            <person name="Topel M."/>
        </authorList>
    </citation>
    <scope>NUCLEOTIDE SEQUENCE</scope>
    <source>
        <strain evidence="4">R05AC</strain>
    </source>
</reference>
<sequence>MRSSLRSLTALVLFVAVHSFSIGQPYLSRATDLSLSSSNVQSSTTGSSAVSSNSTTTSGSSAVRSFRPSTPIDSELQLQLLSFYRFVPISNPAAIRDALFDQLILIPGVRGTVYVASEGINAQFSVPVGDQLRSLLQTFGKEGCLPFDAFEQNPPNMGDVVDSNVSTFDRLIVRTRDYILRDGIPLEDGDAPLDWSDSGTELDAEDWHEQLQKSNIQLFDCRNDYESDQGTFQSAQPLNTKTFSETWSVLDDQVKSDAINPEEPVYIFCTGGIRCVKVGSYLKNKLGCKDVRSLRHGIIGYERWASDADQSLWDGENFLFDKRRSSKEEPEQSDEES</sequence>
<proteinExistence type="predicted"/>
<dbReference type="SMART" id="SM00450">
    <property type="entry name" value="RHOD"/>
    <property type="match status" value="1"/>
</dbReference>
<dbReference type="PANTHER" id="PTHR43846">
    <property type="entry name" value="UPF0176 PROTEIN YCEA"/>
    <property type="match status" value="1"/>
</dbReference>
<dbReference type="InterPro" id="IPR001763">
    <property type="entry name" value="Rhodanese-like_dom"/>
</dbReference>
<keyword evidence="5" id="KW-1185">Reference proteome</keyword>
<feature type="compositionally biased region" description="Low complexity" evidence="1">
    <location>
        <begin position="42"/>
        <end position="63"/>
    </location>
</feature>
<feature type="chain" id="PRO_5041941031" evidence="2">
    <location>
        <begin position="20"/>
        <end position="337"/>
    </location>
</feature>
<gene>
    <name evidence="4" type="ORF">QTG54_004118</name>
</gene>
<dbReference type="AlphaFoldDB" id="A0AAD8YEQ3"/>
<feature type="region of interest" description="Disordered" evidence="1">
    <location>
        <begin position="42"/>
        <end position="67"/>
    </location>
</feature>
<protein>
    <submittedName>
        <fullName evidence="4">Rhodanese-related sulfurtransferase</fullName>
    </submittedName>
</protein>
<dbReference type="EMBL" id="JATAAI010000006">
    <property type="protein sequence ID" value="KAK1744827.1"/>
    <property type="molecule type" value="Genomic_DNA"/>
</dbReference>
<keyword evidence="2" id="KW-0732">Signal</keyword>
<feature type="domain" description="Rhodanese" evidence="3">
    <location>
        <begin position="212"/>
        <end position="303"/>
    </location>
</feature>
<comment type="caution">
    <text evidence="4">The sequence shown here is derived from an EMBL/GenBank/DDBJ whole genome shotgun (WGS) entry which is preliminary data.</text>
</comment>
<evidence type="ECO:0000259" key="3">
    <source>
        <dbReference type="PROSITE" id="PS50206"/>
    </source>
</evidence>
<dbReference type="InterPro" id="IPR036873">
    <property type="entry name" value="Rhodanese-like_dom_sf"/>
</dbReference>
<evidence type="ECO:0000256" key="1">
    <source>
        <dbReference type="SAM" id="MobiDB-lite"/>
    </source>
</evidence>
<dbReference type="Gene3D" id="3.40.250.10">
    <property type="entry name" value="Rhodanese-like domain"/>
    <property type="match status" value="1"/>
</dbReference>
<dbReference type="SUPFAM" id="SSF52821">
    <property type="entry name" value="Rhodanese/Cell cycle control phosphatase"/>
    <property type="match status" value="1"/>
</dbReference>
<feature type="signal peptide" evidence="2">
    <location>
        <begin position="1"/>
        <end position="19"/>
    </location>
</feature>
<name>A0AAD8YEQ3_9STRA</name>
<dbReference type="Pfam" id="PF00581">
    <property type="entry name" value="Rhodanese"/>
    <property type="match status" value="1"/>
</dbReference>
<organism evidence="4 5">
    <name type="scientific">Skeletonema marinoi</name>
    <dbReference type="NCBI Taxonomy" id="267567"/>
    <lineage>
        <taxon>Eukaryota</taxon>
        <taxon>Sar</taxon>
        <taxon>Stramenopiles</taxon>
        <taxon>Ochrophyta</taxon>
        <taxon>Bacillariophyta</taxon>
        <taxon>Coscinodiscophyceae</taxon>
        <taxon>Thalassiosirophycidae</taxon>
        <taxon>Thalassiosirales</taxon>
        <taxon>Skeletonemataceae</taxon>
        <taxon>Skeletonema</taxon>
        <taxon>Skeletonema marinoi-dohrnii complex</taxon>
    </lineage>
</organism>
<dbReference type="PANTHER" id="PTHR43846:SF1">
    <property type="entry name" value="TRNA URIDINE(34) HYDROXYLASE"/>
    <property type="match status" value="1"/>
</dbReference>
<dbReference type="InterPro" id="IPR040503">
    <property type="entry name" value="TRHO_N"/>
</dbReference>
<dbReference type="Pfam" id="PF17773">
    <property type="entry name" value="UPF0176_N"/>
    <property type="match status" value="1"/>
</dbReference>
<dbReference type="Gene3D" id="3.30.70.100">
    <property type="match status" value="1"/>
</dbReference>
<evidence type="ECO:0000256" key="2">
    <source>
        <dbReference type="SAM" id="SignalP"/>
    </source>
</evidence>
<evidence type="ECO:0000313" key="5">
    <source>
        <dbReference type="Proteomes" id="UP001224775"/>
    </source>
</evidence>
<evidence type="ECO:0000313" key="4">
    <source>
        <dbReference type="EMBL" id="KAK1744827.1"/>
    </source>
</evidence>